<accession>A0ACC3BNU7</accession>
<sequence length="596" mass="58378">MSPAAAFPSARATIGAAPGSATTPAMAAEVAAIARGGGAEPAAAAIATVLRLAEAGRVLDAATAATAAGFLSPDGRTAHVERVTDAAAAARLDAASAAVTVVEIVAGQAAEVRALQAALAGGGPCEEGDAADGGWALVHGPPEESAWAASAAGGGRGLPPPPPAATAPRVWYRRLAGGGHSLRLDGVVAVGLCPLAALLYEVDLYEQLFWFVRAAAALVPAAALAATDGAAATTTAEAAVAAAATAAALTTPAIDAPLLGGGVRALLSRSIGLHLPVPWPMSDRVAGLVGYGVDDFDGGEGRPPALYIHCRSVEAAADGLAIPPFGRLAVPAVLRPPPTAGGRGAPADAAAVAAATAAAAPAGGYPRSRPWQAAIAGGRAPPSSTHRVWPRRPHSRRRSGSGGSPRRPTAAAAAAGNARGATPSVADGAAGPPTASSAAAAVGAPPAPHPSGSAPSLLSRASARLWAAAPAALTPAAATTADAAVELWVAPSGMALHPLSPTTTRVVAVVSADPGLPTPPAESLVRWVAGAVAAAALRALEERGADLPRQAPAHAARVAAGGVYAVLEARLAEVWARQRELPVGEKHSGGEDTRHR</sequence>
<evidence type="ECO:0000313" key="1">
    <source>
        <dbReference type="EMBL" id="KAK1859650.1"/>
    </source>
</evidence>
<proteinExistence type="predicted"/>
<comment type="caution">
    <text evidence="1">The sequence shown here is derived from an EMBL/GenBank/DDBJ whole genome shotgun (WGS) entry which is preliminary data.</text>
</comment>
<keyword evidence="2" id="KW-1185">Reference proteome</keyword>
<dbReference type="Proteomes" id="UP000798662">
    <property type="component" value="Chromosome 1"/>
</dbReference>
<dbReference type="EMBL" id="CM020618">
    <property type="protein sequence ID" value="KAK1859650.1"/>
    <property type="molecule type" value="Genomic_DNA"/>
</dbReference>
<protein>
    <submittedName>
        <fullName evidence="1">Uncharacterized protein</fullName>
    </submittedName>
</protein>
<organism evidence="1 2">
    <name type="scientific">Pyropia yezoensis</name>
    <name type="common">Susabi-nori</name>
    <name type="synonym">Porphyra yezoensis</name>
    <dbReference type="NCBI Taxonomy" id="2788"/>
    <lineage>
        <taxon>Eukaryota</taxon>
        <taxon>Rhodophyta</taxon>
        <taxon>Bangiophyceae</taxon>
        <taxon>Bangiales</taxon>
        <taxon>Bangiaceae</taxon>
        <taxon>Pyropia</taxon>
    </lineage>
</organism>
<reference evidence="1" key="1">
    <citation type="submission" date="2019-11" db="EMBL/GenBank/DDBJ databases">
        <title>Nori genome reveals adaptations in red seaweeds to the harsh intertidal environment.</title>
        <authorList>
            <person name="Wang D."/>
            <person name="Mao Y."/>
        </authorList>
    </citation>
    <scope>NUCLEOTIDE SEQUENCE</scope>
    <source>
        <tissue evidence="1">Gametophyte</tissue>
    </source>
</reference>
<name>A0ACC3BNU7_PYRYE</name>
<gene>
    <name evidence="1" type="ORF">I4F81_002244</name>
</gene>
<evidence type="ECO:0000313" key="2">
    <source>
        <dbReference type="Proteomes" id="UP000798662"/>
    </source>
</evidence>